<evidence type="ECO:0000313" key="1">
    <source>
        <dbReference type="EMBL" id="JAI06474.1"/>
    </source>
</evidence>
<organism evidence="1">
    <name type="scientific">Anguilla anguilla</name>
    <name type="common">European freshwater eel</name>
    <name type="synonym">Muraena anguilla</name>
    <dbReference type="NCBI Taxonomy" id="7936"/>
    <lineage>
        <taxon>Eukaryota</taxon>
        <taxon>Metazoa</taxon>
        <taxon>Chordata</taxon>
        <taxon>Craniata</taxon>
        <taxon>Vertebrata</taxon>
        <taxon>Euteleostomi</taxon>
        <taxon>Actinopterygii</taxon>
        <taxon>Neopterygii</taxon>
        <taxon>Teleostei</taxon>
        <taxon>Anguilliformes</taxon>
        <taxon>Anguillidae</taxon>
        <taxon>Anguilla</taxon>
    </lineage>
</organism>
<reference evidence="1" key="2">
    <citation type="journal article" date="2015" name="Fish Shellfish Immunol.">
        <title>Early steps in the European eel (Anguilla anguilla)-Vibrio vulnificus interaction in the gills: Role of the RtxA13 toxin.</title>
        <authorList>
            <person name="Callol A."/>
            <person name="Pajuelo D."/>
            <person name="Ebbesson L."/>
            <person name="Teles M."/>
            <person name="MacKenzie S."/>
            <person name="Amaro C."/>
        </authorList>
    </citation>
    <scope>NUCLEOTIDE SEQUENCE</scope>
</reference>
<sequence length="27" mass="3075">MYRVVSGYGGVLFSVLLSVVKKNTFYF</sequence>
<name>A0A0E9XXQ8_ANGAN</name>
<dbReference type="AlphaFoldDB" id="A0A0E9XXQ8"/>
<protein>
    <submittedName>
        <fullName evidence="1">Uncharacterized protein</fullName>
    </submittedName>
</protein>
<accession>A0A0E9XXQ8</accession>
<dbReference type="EMBL" id="GBXM01002104">
    <property type="protein sequence ID" value="JAI06474.1"/>
    <property type="molecule type" value="Transcribed_RNA"/>
</dbReference>
<proteinExistence type="predicted"/>
<reference evidence="1" key="1">
    <citation type="submission" date="2014-11" db="EMBL/GenBank/DDBJ databases">
        <authorList>
            <person name="Amaro Gonzalez C."/>
        </authorList>
    </citation>
    <scope>NUCLEOTIDE SEQUENCE</scope>
</reference>